<name>A0A0R1GVU7_9LACO</name>
<gene>
    <name evidence="8" type="ORF">FC62_GL000079</name>
</gene>
<dbReference type="InterPro" id="IPR019931">
    <property type="entry name" value="LPXTG_anchor"/>
</dbReference>
<dbReference type="Pfam" id="PF00746">
    <property type="entry name" value="Gram_pos_anchor"/>
    <property type="match status" value="1"/>
</dbReference>
<evidence type="ECO:0000256" key="5">
    <source>
        <dbReference type="SAM" id="Phobius"/>
    </source>
</evidence>
<feature type="chain" id="PRO_5006404771" evidence="6">
    <location>
        <begin position="29"/>
        <end position="518"/>
    </location>
</feature>
<dbReference type="InterPro" id="IPR032364">
    <property type="entry name" value="GramPos_pilinD1_N"/>
</dbReference>
<dbReference type="InterPro" id="IPR041033">
    <property type="entry name" value="SpaA_PFL_dom_1"/>
</dbReference>
<dbReference type="AlphaFoldDB" id="A0A0R1GVU7"/>
<sequence>MKKIKVLALLATLFVGIFSNLFTTVVSAADDEKVSITLHKVKDHTDKITNTGDILDGEYNFLPGITFDAYDVTEKYYAAYDASVETKSASEAIKDAVTAVQGKAGDAPSGKTAVDTQTTAADGSAAFSLSAKSGPTTDRRDAVYLFVEQASDGVDTIAENLVVSLPIYKQGTNDTVLTDIHLYPKNTTKDIPFDKEITSQKNGKKQTDFSIGQTINYQLKTTIPADIAATKLNKDGEAKKLYNVFQFVDTFKTNQLTFIENTNSYSVKVSDGTTLTSDDYKVTVARDAVAGTTTVTTALTAAGIEKLATLANKEISFNYQMKINSLQYVDTDIVNTAQAIFGNDGTTGVGKWNTDTPTDFETVKTGGYKFVKVDVNNNNKKLDGAEFVVRKSKAADAEYFVATADDGVWTTDKSKATVYSTTKDGIVDVKGLEYGTYQLQETNAPKGYALPTGEAAYTEFVVEENSYTTTSTKPVNIFNTPKGFLPSTGGKGIILFVALGVAMVGLAGVYFTSRRKND</sequence>
<dbReference type="Gene3D" id="2.60.40.10">
    <property type="entry name" value="Immunoglobulins"/>
    <property type="match status" value="2"/>
</dbReference>
<dbReference type="Pfam" id="PF17802">
    <property type="entry name" value="SpaA"/>
    <property type="match status" value="1"/>
</dbReference>
<evidence type="ECO:0000256" key="6">
    <source>
        <dbReference type="SAM" id="SignalP"/>
    </source>
</evidence>
<dbReference type="NCBIfam" id="TIGR01167">
    <property type="entry name" value="LPXTG_anchor"/>
    <property type="match status" value="1"/>
</dbReference>
<dbReference type="Proteomes" id="UP000050909">
    <property type="component" value="Unassembled WGS sequence"/>
</dbReference>
<keyword evidence="1" id="KW-0134">Cell wall</keyword>
<feature type="transmembrane region" description="Helical" evidence="5">
    <location>
        <begin position="492"/>
        <end position="512"/>
    </location>
</feature>
<dbReference type="NCBIfam" id="NF033902">
    <property type="entry name" value="iso_D2_wall_anc"/>
    <property type="match status" value="1"/>
</dbReference>
<keyword evidence="2" id="KW-0964">Secreted</keyword>
<evidence type="ECO:0000256" key="3">
    <source>
        <dbReference type="ARBA" id="ARBA00022729"/>
    </source>
</evidence>
<evidence type="ECO:0000313" key="9">
    <source>
        <dbReference type="Proteomes" id="UP000050909"/>
    </source>
</evidence>
<dbReference type="NCBIfam" id="TIGR04226">
    <property type="entry name" value="RrgB_K2N_iso_D2"/>
    <property type="match status" value="1"/>
</dbReference>
<proteinExistence type="predicted"/>
<keyword evidence="5" id="KW-0472">Membrane</keyword>
<dbReference type="InterPro" id="IPR013783">
    <property type="entry name" value="Ig-like_fold"/>
</dbReference>
<reference evidence="8 9" key="1">
    <citation type="journal article" date="2015" name="Genome Announc.">
        <title>Expanding the biotechnology potential of lactobacilli through comparative genomics of 213 strains and associated genera.</title>
        <authorList>
            <person name="Sun Z."/>
            <person name="Harris H.M."/>
            <person name="McCann A."/>
            <person name="Guo C."/>
            <person name="Argimon S."/>
            <person name="Zhang W."/>
            <person name="Yang X."/>
            <person name="Jeffery I.B."/>
            <person name="Cooney J.C."/>
            <person name="Kagawa T.F."/>
            <person name="Liu W."/>
            <person name="Song Y."/>
            <person name="Salvetti E."/>
            <person name="Wrobel A."/>
            <person name="Rasinkangas P."/>
            <person name="Parkhill J."/>
            <person name="Rea M.C."/>
            <person name="O'Sullivan O."/>
            <person name="Ritari J."/>
            <person name="Douillard F.P."/>
            <person name="Paul Ross R."/>
            <person name="Yang R."/>
            <person name="Briner A.E."/>
            <person name="Felis G.E."/>
            <person name="de Vos W.M."/>
            <person name="Barrangou R."/>
            <person name="Klaenhammer T.R."/>
            <person name="Caufield P.W."/>
            <person name="Cui Y."/>
            <person name="Zhang H."/>
            <person name="O'Toole P.W."/>
        </authorList>
    </citation>
    <scope>NUCLEOTIDE SEQUENCE [LARGE SCALE GENOMIC DNA]</scope>
    <source>
        <strain evidence="8 9">DSM 20534</strain>
    </source>
</reference>
<protein>
    <submittedName>
        <fullName evidence="8">Cell wall surface anchor family protein</fullName>
    </submittedName>
</protein>
<keyword evidence="3 6" id="KW-0732">Signal</keyword>
<evidence type="ECO:0000256" key="1">
    <source>
        <dbReference type="ARBA" id="ARBA00022512"/>
    </source>
</evidence>
<evidence type="ECO:0000259" key="7">
    <source>
        <dbReference type="PROSITE" id="PS50847"/>
    </source>
</evidence>
<dbReference type="InterPro" id="IPR048052">
    <property type="entry name" value="FM1-like"/>
</dbReference>
<dbReference type="EMBL" id="AZCV01000001">
    <property type="protein sequence ID" value="KRK38396.1"/>
    <property type="molecule type" value="Genomic_DNA"/>
</dbReference>
<keyword evidence="4" id="KW-0572">Peptidoglycan-anchor</keyword>
<feature type="signal peptide" evidence="6">
    <location>
        <begin position="1"/>
        <end position="28"/>
    </location>
</feature>
<dbReference type="InterPro" id="IPR026466">
    <property type="entry name" value="Fim_isopep_form_D2_dom"/>
</dbReference>
<keyword evidence="9" id="KW-1185">Reference proteome</keyword>
<evidence type="ECO:0000256" key="4">
    <source>
        <dbReference type="ARBA" id="ARBA00023088"/>
    </source>
</evidence>
<keyword evidence="5" id="KW-1133">Transmembrane helix</keyword>
<dbReference type="PROSITE" id="PS50847">
    <property type="entry name" value="GRAM_POS_ANCHORING"/>
    <property type="match status" value="1"/>
</dbReference>
<evidence type="ECO:0000256" key="2">
    <source>
        <dbReference type="ARBA" id="ARBA00022525"/>
    </source>
</evidence>
<dbReference type="PATRIC" id="fig|1423722.3.peg.80"/>
<organism evidence="8 9">
    <name type="scientific">Amylolactobacillus amylotrophicus DSM 20534</name>
    <dbReference type="NCBI Taxonomy" id="1423722"/>
    <lineage>
        <taxon>Bacteria</taxon>
        <taxon>Bacillati</taxon>
        <taxon>Bacillota</taxon>
        <taxon>Bacilli</taxon>
        <taxon>Lactobacillales</taxon>
        <taxon>Lactobacillaceae</taxon>
        <taxon>Amylolactobacillus</taxon>
    </lineage>
</organism>
<feature type="domain" description="Gram-positive cocci surface proteins LPxTG" evidence="7">
    <location>
        <begin position="485"/>
        <end position="518"/>
    </location>
</feature>
<comment type="caution">
    <text evidence="8">The sequence shown here is derived from an EMBL/GenBank/DDBJ whole genome shotgun (WGS) entry which is preliminary data.</text>
</comment>
<dbReference type="Pfam" id="PF16555">
    <property type="entry name" value="GramPos_pilinD1"/>
    <property type="match status" value="1"/>
</dbReference>
<keyword evidence="5" id="KW-0812">Transmembrane</keyword>
<evidence type="ECO:0000313" key="8">
    <source>
        <dbReference type="EMBL" id="KRK38396.1"/>
    </source>
</evidence>
<dbReference type="RefSeq" id="WP_056946280.1">
    <property type="nucleotide sequence ID" value="NZ_AZCV01000001.1"/>
</dbReference>
<accession>A0A0R1GVU7</accession>
<dbReference type="Gene3D" id="2.60.40.740">
    <property type="match status" value="1"/>
</dbReference>